<evidence type="ECO:0000313" key="5">
    <source>
        <dbReference type="Proteomes" id="UP000664132"/>
    </source>
</evidence>
<proteinExistence type="inferred from homology"/>
<dbReference type="InterPro" id="IPR036291">
    <property type="entry name" value="NAD(P)-bd_dom_sf"/>
</dbReference>
<keyword evidence="1" id="KW-0560">Oxidoreductase</keyword>
<evidence type="ECO:0000256" key="2">
    <source>
        <dbReference type="ARBA" id="ARBA00023445"/>
    </source>
</evidence>
<dbReference type="AlphaFoldDB" id="A0A8H8BUF4"/>
<evidence type="ECO:0000256" key="1">
    <source>
        <dbReference type="ARBA" id="ARBA00023002"/>
    </source>
</evidence>
<dbReference type="InterPro" id="IPR050425">
    <property type="entry name" value="NAD(P)_dehydrat-like"/>
</dbReference>
<dbReference type="CDD" id="cd05227">
    <property type="entry name" value="AR_SDR_e"/>
    <property type="match status" value="1"/>
</dbReference>
<dbReference type="FunFam" id="3.40.50.720:FF:000336">
    <property type="entry name" value="Aldehyde reductase"/>
    <property type="match status" value="1"/>
</dbReference>
<dbReference type="PANTHER" id="PTHR10366">
    <property type="entry name" value="NAD DEPENDENT EPIMERASE/DEHYDRATASE"/>
    <property type="match status" value="1"/>
</dbReference>
<dbReference type="SUPFAM" id="SSF51735">
    <property type="entry name" value="NAD(P)-binding Rossmann-fold domains"/>
    <property type="match status" value="1"/>
</dbReference>
<dbReference type="EMBL" id="JAFJYH010000026">
    <property type="protein sequence ID" value="KAG4424043.1"/>
    <property type="molecule type" value="Genomic_DNA"/>
</dbReference>
<dbReference type="Pfam" id="PF01370">
    <property type="entry name" value="Epimerase"/>
    <property type="match status" value="1"/>
</dbReference>
<protein>
    <recommendedName>
        <fullName evidence="3">NAD-dependent epimerase/dehydratase domain-containing protein</fullName>
    </recommendedName>
</protein>
<dbReference type="OrthoDB" id="2735536at2759"/>
<dbReference type="GO" id="GO:0016616">
    <property type="term" value="F:oxidoreductase activity, acting on the CH-OH group of donors, NAD or NADP as acceptor"/>
    <property type="evidence" value="ECO:0007669"/>
    <property type="project" value="TreeGrafter"/>
</dbReference>
<keyword evidence="5" id="KW-1185">Reference proteome</keyword>
<reference evidence="4" key="1">
    <citation type="submission" date="2021-02" db="EMBL/GenBank/DDBJ databases">
        <title>Genome sequence Cadophora malorum strain M34.</title>
        <authorList>
            <person name="Stefanovic E."/>
            <person name="Vu D."/>
            <person name="Scully C."/>
            <person name="Dijksterhuis J."/>
            <person name="Roader J."/>
            <person name="Houbraken J."/>
        </authorList>
    </citation>
    <scope>NUCLEOTIDE SEQUENCE</scope>
    <source>
        <strain evidence="4">M34</strain>
    </source>
</reference>
<comment type="similarity">
    <text evidence="2">Belongs to the NAD(P)-dependent epimerase/dehydratase family. Dihydroflavonol-4-reductase subfamily.</text>
</comment>
<comment type="caution">
    <text evidence="4">The sequence shown here is derived from an EMBL/GenBank/DDBJ whole genome shotgun (WGS) entry which is preliminary data.</text>
</comment>
<dbReference type="Proteomes" id="UP000664132">
    <property type="component" value="Unassembled WGS sequence"/>
</dbReference>
<accession>A0A8H8BUF4</accession>
<dbReference type="InterPro" id="IPR001509">
    <property type="entry name" value="Epimerase_deHydtase"/>
</dbReference>
<evidence type="ECO:0000259" key="3">
    <source>
        <dbReference type="Pfam" id="PF01370"/>
    </source>
</evidence>
<sequence>MASRTFPEAFSTTVLVSGGTGFVATHLILQLLTAGYKVRTTSRNISSSSSLLQALQKAKLAPEVLSHLSFFETDLTKDEGWTKAIQGCTYIHHVASPFPAGVPKTDDELILPAREGTLRVLRAAREAGVKRVIMTSSFAAIGYGHPPQSEPFTETSWSDVSSKPALPAYHKSKTLAERAAWDFISSHDSETEAQGKQNLELTVLNPVGIFGPIFSAKVNSSVQIIQNLLDGSMPACPQIYFGIVDVRDLAALHIRAMLDPAAKNERFIAVSDAGAVSLISIARMIREGRPDGNLATKVPTKELWNWVVRFAGLFLKDMGTLVPLLGDVKNASNEKAKSVLGWKPRTIEETILDTVDSLVKFGGV</sequence>
<dbReference type="Gene3D" id="3.40.50.720">
    <property type="entry name" value="NAD(P)-binding Rossmann-like Domain"/>
    <property type="match status" value="1"/>
</dbReference>
<name>A0A8H8BUF4_9HELO</name>
<feature type="domain" description="NAD-dependent epimerase/dehydratase" evidence="3">
    <location>
        <begin position="14"/>
        <end position="263"/>
    </location>
</feature>
<organism evidence="4 5">
    <name type="scientific">Cadophora malorum</name>
    <dbReference type="NCBI Taxonomy" id="108018"/>
    <lineage>
        <taxon>Eukaryota</taxon>
        <taxon>Fungi</taxon>
        <taxon>Dikarya</taxon>
        <taxon>Ascomycota</taxon>
        <taxon>Pezizomycotina</taxon>
        <taxon>Leotiomycetes</taxon>
        <taxon>Helotiales</taxon>
        <taxon>Ploettnerulaceae</taxon>
        <taxon>Cadophora</taxon>
    </lineage>
</organism>
<dbReference type="PANTHER" id="PTHR10366:SF564">
    <property type="entry name" value="STEROL-4-ALPHA-CARBOXYLATE 3-DEHYDROGENASE, DECARBOXYLATING"/>
    <property type="match status" value="1"/>
</dbReference>
<evidence type="ECO:0000313" key="4">
    <source>
        <dbReference type="EMBL" id="KAG4424043.1"/>
    </source>
</evidence>
<gene>
    <name evidence="4" type="ORF">IFR04_002885</name>
</gene>